<keyword evidence="2" id="KW-0812">Transmembrane</keyword>
<feature type="region of interest" description="Disordered" evidence="1">
    <location>
        <begin position="1"/>
        <end position="21"/>
    </location>
</feature>
<dbReference type="InterPro" id="IPR036188">
    <property type="entry name" value="FAD/NAD-bd_sf"/>
</dbReference>
<dbReference type="PRINTS" id="PR00419">
    <property type="entry name" value="ADXRDTASE"/>
</dbReference>
<name>A0A699YQD7_HAELA</name>
<evidence type="ECO:0000313" key="5">
    <source>
        <dbReference type="Proteomes" id="UP000485058"/>
    </source>
</evidence>
<comment type="caution">
    <text evidence="4">The sequence shown here is derived from an EMBL/GenBank/DDBJ whole genome shotgun (WGS) entry which is preliminary data.</text>
</comment>
<feature type="region of interest" description="Disordered" evidence="1">
    <location>
        <begin position="142"/>
        <end position="162"/>
    </location>
</feature>
<organism evidence="4 5">
    <name type="scientific">Haematococcus lacustris</name>
    <name type="common">Green alga</name>
    <name type="synonym">Haematococcus pluvialis</name>
    <dbReference type="NCBI Taxonomy" id="44745"/>
    <lineage>
        <taxon>Eukaryota</taxon>
        <taxon>Viridiplantae</taxon>
        <taxon>Chlorophyta</taxon>
        <taxon>core chlorophytes</taxon>
        <taxon>Chlorophyceae</taxon>
        <taxon>CS clade</taxon>
        <taxon>Chlamydomonadales</taxon>
        <taxon>Haematococcaceae</taxon>
        <taxon>Haematococcus</taxon>
    </lineage>
</organism>
<reference evidence="4 5" key="1">
    <citation type="submission" date="2020-02" db="EMBL/GenBank/DDBJ databases">
        <title>Draft genome sequence of Haematococcus lacustris strain NIES-144.</title>
        <authorList>
            <person name="Morimoto D."/>
            <person name="Nakagawa S."/>
            <person name="Yoshida T."/>
            <person name="Sawayama S."/>
        </authorList>
    </citation>
    <scope>NUCLEOTIDE SEQUENCE [LARGE SCALE GENOMIC DNA]</scope>
    <source>
        <strain evidence="4 5">NIES-144</strain>
    </source>
</reference>
<dbReference type="Pfam" id="PF01266">
    <property type="entry name" value="DAO"/>
    <property type="match status" value="1"/>
</dbReference>
<keyword evidence="2" id="KW-0472">Membrane</keyword>
<dbReference type="EMBL" id="BLLF01000495">
    <property type="protein sequence ID" value="GFH12363.1"/>
    <property type="molecule type" value="Genomic_DNA"/>
</dbReference>
<dbReference type="SUPFAM" id="SSF51905">
    <property type="entry name" value="FAD/NAD(P)-binding domain"/>
    <property type="match status" value="2"/>
</dbReference>
<feature type="domain" description="FAD dependent oxidoreductase" evidence="3">
    <location>
        <begin position="31"/>
        <end position="64"/>
    </location>
</feature>
<accession>A0A699YQD7</accession>
<keyword evidence="2" id="KW-1133">Transmembrane helix</keyword>
<dbReference type="Proteomes" id="UP000485058">
    <property type="component" value="Unassembled WGS sequence"/>
</dbReference>
<dbReference type="Gene3D" id="3.50.50.60">
    <property type="entry name" value="FAD/NAD(P)-binding domain"/>
    <property type="match status" value="1"/>
</dbReference>
<feature type="non-terminal residue" evidence="4">
    <location>
        <position position="1"/>
    </location>
</feature>
<sequence length="162" mass="17664">MVLDPADVVPDAEDSDDEDDRPKFIPSATWVAVIGGGVTGLMAAMYMARRGYQVDIYERKPHPAARPAGSELDYPILLSSRRLFPHRLRINYGAEFKAVDLQAKVASIQLQQSLAGASLSATSSRRGLGRCLWVQAHRPSAWAQQPGAGGRTLDPLLPELQQ</sequence>
<feature type="compositionally biased region" description="Acidic residues" evidence="1">
    <location>
        <begin position="10"/>
        <end position="19"/>
    </location>
</feature>
<proteinExistence type="predicted"/>
<evidence type="ECO:0000313" key="4">
    <source>
        <dbReference type="EMBL" id="GFH12363.1"/>
    </source>
</evidence>
<keyword evidence="5" id="KW-1185">Reference proteome</keyword>
<evidence type="ECO:0000259" key="3">
    <source>
        <dbReference type="Pfam" id="PF01266"/>
    </source>
</evidence>
<evidence type="ECO:0000256" key="2">
    <source>
        <dbReference type="SAM" id="Phobius"/>
    </source>
</evidence>
<dbReference type="AlphaFoldDB" id="A0A699YQD7"/>
<feature type="transmembrane region" description="Helical" evidence="2">
    <location>
        <begin position="28"/>
        <end position="48"/>
    </location>
</feature>
<dbReference type="InterPro" id="IPR006076">
    <property type="entry name" value="FAD-dep_OxRdtase"/>
</dbReference>
<feature type="non-terminal residue" evidence="4">
    <location>
        <position position="162"/>
    </location>
</feature>
<gene>
    <name evidence="4" type="ORF">HaLaN_08033</name>
</gene>
<evidence type="ECO:0000256" key="1">
    <source>
        <dbReference type="SAM" id="MobiDB-lite"/>
    </source>
</evidence>
<protein>
    <recommendedName>
        <fullName evidence="3">FAD dependent oxidoreductase domain-containing protein</fullName>
    </recommendedName>
</protein>